<organism evidence="9 10">
    <name type="scientific">Paenirhodobacter populi</name>
    <dbReference type="NCBI Taxonomy" id="2306993"/>
    <lineage>
        <taxon>Bacteria</taxon>
        <taxon>Pseudomonadati</taxon>
        <taxon>Pseudomonadota</taxon>
        <taxon>Alphaproteobacteria</taxon>
        <taxon>Rhodobacterales</taxon>
        <taxon>Rhodobacter group</taxon>
        <taxon>Paenirhodobacter</taxon>
    </lineage>
</organism>
<comment type="similarity">
    <text evidence="6">Belongs to the peptidase M24A family. Methionine aminopeptidase type 1 subfamily.</text>
</comment>
<dbReference type="RefSeq" id="WP_128209275.1">
    <property type="nucleotide sequence ID" value="NZ_JBHRSO010000063.1"/>
</dbReference>
<dbReference type="PRINTS" id="PR00599">
    <property type="entry name" value="MAPEPTIDASE"/>
</dbReference>
<keyword evidence="5 6" id="KW-0378">Hydrolase</keyword>
<dbReference type="GO" id="GO:0070006">
    <property type="term" value="F:metalloaminopeptidase activity"/>
    <property type="evidence" value="ECO:0007669"/>
    <property type="project" value="UniProtKB-UniRule"/>
</dbReference>
<comment type="subunit">
    <text evidence="6">Monomer.</text>
</comment>
<dbReference type="Pfam" id="PF00557">
    <property type="entry name" value="Peptidase_M24"/>
    <property type="match status" value="1"/>
</dbReference>
<dbReference type="Gene3D" id="3.90.230.10">
    <property type="entry name" value="Creatinase/methionine aminopeptidase superfamily"/>
    <property type="match status" value="1"/>
</dbReference>
<dbReference type="Proteomes" id="UP000284476">
    <property type="component" value="Unassembled WGS sequence"/>
</dbReference>
<dbReference type="EC" id="3.4.11.18" evidence="6 7"/>
<feature type="binding site" evidence="6">
    <location>
        <position position="201"/>
    </location>
    <ligand>
        <name>a divalent metal cation</name>
        <dbReference type="ChEBI" id="CHEBI:60240"/>
        <label>2</label>
        <note>catalytic</note>
    </ligand>
</feature>
<reference evidence="9 10" key="1">
    <citation type="submission" date="2019-01" db="EMBL/GenBank/DDBJ databases">
        <title>Sinorhodobacter populi sp. nov. isolated from the symptomatic bark tissue of Populus euramericana canker.</title>
        <authorList>
            <person name="Xu G."/>
        </authorList>
    </citation>
    <scope>NUCLEOTIDE SEQUENCE [LARGE SCALE GENOMIC DNA]</scope>
    <source>
        <strain evidence="9 10">SK2B-1</strain>
    </source>
</reference>
<protein>
    <recommendedName>
        <fullName evidence="6 7">Methionine aminopeptidase</fullName>
        <shortName evidence="6">MAP</shortName>
        <shortName evidence="6">MetAP</shortName>
        <ecNumber evidence="6 7">3.4.11.18</ecNumber>
    </recommendedName>
    <alternativeName>
        <fullName evidence="6">Peptidase M</fullName>
    </alternativeName>
</protein>
<name>A0A443JG46_9RHOB</name>
<feature type="binding site" evidence="6">
    <location>
        <position position="174"/>
    </location>
    <ligand>
        <name>substrate</name>
    </ligand>
</feature>
<comment type="function">
    <text evidence="1 6">Removes the N-terminal methionine from nascent proteins. The N-terminal methionine is often cleaved when the second residue in the primary sequence is small and uncharged (Met-Ala-, Cys, Gly, Pro, Ser, Thr, or Val). Requires deformylation of the N(alpha)-formylated initiator methionine before it can be hydrolyzed.</text>
</comment>
<comment type="catalytic activity">
    <reaction evidence="6 7">
        <text>Release of N-terminal amino acids, preferentially methionine, from peptides and arylamides.</text>
        <dbReference type="EC" id="3.4.11.18"/>
    </reaction>
</comment>
<keyword evidence="2 6" id="KW-0031">Aminopeptidase</keyword>
<evidence type="ECO:0000256" key="4">
    <source>
        <dbReference type="ARBA" id="ARBA00022723"/>
    </source>
</evidence>
<feature type="binding site" evidence="6">
    <location>
        <position position="76"/>
    </location>
    <ligand>
        <name>substrate</name>
    </ligand>
</feature>
<comment type="cofactor">
    <cofactor evidence="6">
        <name>Co(2+)</name>
        <dbReference type="ChEBI" id="CHEBI:48828"/>
    </cofactor>
    <cofactor evidence="6">
        <name>Zn(2+)</name>
        <dbReference type="ChEBI" id="CHEBI:29105"/>
    </cofactor>
    <cofactor evidence="6">
        <name>Mn(2+)</name>
        <dbReference type="ChEBI" id="CHEBI:29035"/>
    </cofactor>
    <cofactor evidence="6">
        <name>Fe(2+)</name>
        <dbReference type="ChEBI" id="CHEBI:29033"/>
    </cofactor>
    <text evidence="6">Binds 2 divalent metal cations per subunit. Has a high-affinity and a low affinity metal-binding site. The true nature of the physiological cofactor is under debate. The enzyme is active with cobalt, zinc, manganese or divalent iron ions. Most likely, methionine aminopeptidases function as mononuclear Fe(2+)-metalloproteases under physiological conditions, and the catalytically relevant metal-binding site has been assigned to the histidine-containing high-affinity site.</text>
</comment>
<feature type="binding site" evidence="6">
    <location>
        <position position="232"/>
    </location>
    <ligand>
        <name>a divalent metal cation</name>
        <dbReference type="ChEBI" id="CHEBI:60240"/>
        <label>2</label>
        <note>catalytic</note>
    </ligand>
</feature>
<dbReference type="GO" id="GO:0046872">
    <property type="term" value="F:metal ion binding"/>
    <property type="evidence" value="ECO:0007669"/>
    <property type="project" value="UniProtKB-UniRule"/>
</dbReference>
<dbReference type="SUPFAM" id="SSF55920">
    <property type="entry name" value="Creatinase/aminopeptidase"/>
    <property type="match status" value="1"/>
</dbReference>
<comment type="caution">
    <text evidence="9">The sequence shown here is derived from an EMBL/GenBank/DDBJ whole genome shotgun (WGS) entry which is preliminary data.</text>
</comment>
<feature type="binding site" evidence="6">
    <location>
        <position position="167"/>
    </location>
    <ligand>
        <name>a divalent metal cation</name>
        <dbReference type="ChEBI" id="CHEBI:60240"/>
        <label>2</label>
        <note>catalytic</note>
    </ligand>
</feature>
<feature type="binding site" evidence="6">
    <location>
        <position position="104"/>
    </location>
    <ligand>
        <name>a divalent metal cation</name>
        <dbReference type="ChEBI" id="CHEBI:60240"/>
        <label>1</label>
    </ligand>
</feature>
<dbReference type="InterPro" id="IPR036005">
    <property type="entry name" value="Creatinase/aminopeptidase-like"/>
</dbReference>
<dbReference type="AlphaFoldDB" id="A0A443JG46"/>
<dbReference type="GO" id="GO:0004239">
    <property type="term" value="F:initiator methionyl aminopeptidase activity"/>
    <property type="evidence" value="ECO:0007669"/>
    <property type="project" value="UniProtKB-UniRule"/>
</dbReference>
<dbReference type="InterPro" id="IPR001714">
    <property type="entry name" value="Pept_M24_MAP"/>
</dbReference>
<dbReference type="NCBIfam" id="TIGR00500">
    <property type="entry name" value="met_pdase_I"/>
    <property type="match status" value="1"/>
</dbReference>
<evidence type="ECO:0000256" key="3">
    <source>
        <dbReference type="ARBA" id="ARBA00022670"/>
    </source>
</evidence>
<dbReference type="PANTHER" id="PTHR43330">
    <property type="entry name" value="METHIONINE AMINOPEPTIDASE"/>
    <property type="match status" value="1"/>
</dbReference>
<dbReference type="EMBL" id="SAUZ01000015">
    <property type="protein sequence ID" value="RWR19519.1"/>
    <property type="molecule type" value="Genomic_DNA"/>
</dbReference>
<evidence type="ECO:0000256" key="7">
    <source>
        <dbReference type="RuleBase" id="RU003653"/>
    </source>
</evidence>
<evidence type="ECO:0000256" key="1">
    <source>
        <dbReference type="ARBA" id="ARBA00002521"/>
    </source>
</evidence>
<dbReference type="InterPro" id="IPR000994">
    <property type="entry name" value="Pept_M24"/>
</dbReference>
<feature type="binding site" evidence="6">
    <location>
        <position position="232"/>
    </location>
    <ligand>
        <name>a divalent metal cation</name>
        <dbReference type="ChEBI" id="CHEBI:60240"/>
        <label>1</label>
    </ligand>
</feature>
<feature type="binding site" evidence="6">
    <location>
        <position position="93"/>
    </location>
    <ligand>
        <name>a divalent metal cation</name>
        <dbReference type="ChEBI" id="CHEBI:60240"/>
        <label>1</label>
    </ligand>
</feature>
<dbReference type="GO" id="GO:0006508">
    <property type="term" value="P:proteolysis"/>
    <property type="evidence" value="ECO:0007669"/>
    <property type="project" value="UniProtKB-KW"/>
</dbReference>
<sequence>MTIGNEDDLAKLRVIGRIVAMTLQKMGAVLEPGMTTAELDAIGRDCLEREGARSAPQLDYKFPGATCISVNEEAAHGIPGPRRIQRGDLVNIDVSAERDGFYSDTGASFIVPPVMPNIRQLCEDGERATWEGIRQVRTGQRFSEIGRAIGSFARKKGYSLIRDLASHGVGRSLHEYPDALATWNNPADKRIMREGMVFTIEPFLSLGAWQTVQGGDGWTLYAMPPAPVVQFEHTLVATRQGPVILTLRDNAFQGGLLQ</sequence>
<evidence type="ECO:0000313" key="9">
    <source>
        <dbReference type="EMBL" id="RWR19519.1"/>
    </source>
</evidence>
<dbReference type="InterPro" id="IPR002467">
    <property type="entry name" value="Pept_M24A_MAP1"/>
</dbReference>
<feature type="binding site" evidence="6">
    <location>
        <position position="104"/>
    </location>
    <ligand>
        <name>a divalent metal cation</name>
        <dbReference type="ChEBI" id="CHEBI:60240"/>
        <label>2</label>
        <note>catalytic</note>
    </ligand>
</feature>
<gene>
    <name evidence="6 9" type="primary">map</name>
    <name evidence="9" type="ORF">D2T30_13450</name>
</gene>
<dbReference type="HAMAP" id="MF_01974">
    <property type="entry name" value="MetAP_1"/>
    <property type="match status" value="1"/>
</dbReference>
<reference evidence="9 10" key="2">
    <citation type="submission" date="2019-01" db="EMBL/GenBank/DDBJ databases">
        <authorList>
            <person name="Li Y."/>
        </authorList>
    </citation>
    <scope>NUCLEOTIDE SEQUENCE [LARGE SCALE GENOMIC DNA]</scope>
    <source>
        <strain evidence="9 10">SK2B-1</strain>
    </source>
</reference>
<accession>A0A443JG46</accession>
<proteinExistence type="inferred from homology"/>
<feature type="domain" description="Peptidase M24" evidence="8">
    <location>
        <begin position="11"/>
        <end position="238"/>
    </location>
</feature>
<keyword evidence="4 6" id="KW-0479">Metal-binding</keyword>
<dbReference type="PANTHER" id="PTHR43330:SF13">
    <property type="entry name" value="METHIONINE AMINOPEPTIDASE 2"/>
    <property type="match status" value="1"/>
</dbReference>
<dbReference type="CDD" id="cd01086">
    <property type="entry name" value="MetAP1"/>
    <property type="match status" value="1"/>
</dbReference>
<keyword evidence="3 6" id="KW-0645">Protease</keyword>
<evidence type="ECO:0000259" key="8">
    <source>
        <dbReference type="Pfam" id="PF00557"/>
    </source>
</evidence>
<evidence type="ECO:0000256" key="2">
    <source>
        <dbReference type="ARBA" id="ARBA00022438"/>
    </source>
</evidence>
<evidence type="ECO:0000313" key="10">
    <source>
        <dbReference type="Proteomes" id="UP000284476"/>
    </source>
</evidence>
<evidence type="ECO:0000256" key="6">
    <source>
        <dbReference type="HAMAP-Rule" id="MF_01974"/>
    </source>
</evidence>
<evidence type="ECO:0000256" key="5">
    <source>
        <dbReference type="ARBA" id="ARBA00022801"/>
    </source>
</evidence>